<accession>A0A1W6MIC3</accession>
<dbReference type="AlphaFoldDB" id="A0A1W6MIC3"/>
<keyword evidence="1" id="KW-0808">Transferase</keyword>
<gene>
    <name evidence="1" type="ORF">BST97_04720</name>
</gene>
<dbReference type="InterPro" id="IPR007788">
    <property type="entry name" value="QCT"/>
</dbReference>
<name>A0A1W6MIC3_9FLAO</name>
<reference evidence="1 2" key="1">
    <citation type="submission" date="2016-11" db="EMBL/GenBank/DDBJ databases">
        <title>Trade-off between light-utilization and light-protection in marine flavobacteria.</title>
        <authorList>
            <person name="Kumagai Y."/>
        </authorList>
    </citation>
    <scope>NUCLEOTIDE SEQUENCE [LARGE SCALE GENOMIC DNA]</scope>
    <source>
        <strain evidence="1 2">JCM 13191</strain>
    </source>
</reference>
<evidence type="ECO:0000313" key="1">
    <source>
        <dbReference type="EMBL" id="ARN77340.1"/>
    </source>
</evidence>
<dbReference type="Gene3D" id="2.130.10.10">
    <property type="entry name" value="YVTN repeat-like/Quinoprotein amine dehydrogenase"/>
    <property type="match status" value="1"/>
</dbReference>
<dbReference type="InterPro" id="IPR015943">
    <property type="entry name" value="WD40/YVTN_repeat-like_dom_sf"/>
</dbReference>
<organism evidence="1 2">
    <name type="scientific">Nonlabens spongiae</name>
    <dbReference type="NCBI Taxonomy" id="331648"/>
    <lineage>
        <taxon>Bacteria</taxon>
        <taxon>Pseudomonadati</taxon>
        <taxon>Bacteroidota</taxon>
        <taxon>Flavobacteriia</taxon>
        <taxon>Flavobacteriales</taxon>
        <taxon>Flavobacteriaceae</taxon>
        <taxon>Nonlabens</taxon>
    </lineage>
</organism>
<dbReference type="GO" id="GO:0016603">
    <property type="term" value="F:glutaminyl-peptide cyclotransferase activity"/>
    <property type="evidence" value="ECO:0007669"/>
    <property type="project" value="InterPro"/>
</dbReference>
<dbReference type="RefSeq" id="WP_085766147.1">
    <property type="nucleotide sequence ID" value="NZ_CP019344.1"/>
</dbReference>
<dbReference type="OrthoDB" id="9783700at2"/>
<dbReference type="Pfam" id="PF05096">
    <property type="entry name" value="Glu_cyclase_2"/>
    <property type="match status" value="1"/>
</dbReference>
<dbReference type="SUPFAM" id="SSF63825">
    <property type="entry name" value="YWTD domain"/>
    <property type="match status" value="1"/>
</dbReference>
<sequence>MHLKKAVLLLVPVLILTACRTEEELFTKNFSVTVENSKSSWKTGDEIKLSVSEEENMDVDSVIWKQNARRIEGADGMTLSRKLTENDPLGYLTYSAHIYKDGREAVARAAVKRLNPQKPKIYKYRVKNTYPHDVASYTQGLEFYGDSLYESTGQFNESDLRITNVETGETIKKIDLPSSQFAEGMTIMNDKIYQLTWQSEIGYIYDLGLNKVGEFAYNESKEGWGLTNDGEKLYKSDGSDKIWIIDPETFKEEGYIQVVSNKEVYKKINELEFIDGKIYANVYQQNVIFIIDPKTGGIEAAIDLRTLKEEIPNYSSNDNVLNGIAYDKKNDRLFVTGKRWEKMFEIEVLK</sequence>
<dbReference type="STRING" id="331648.BST97_04720"/>
<keyword evidence="2" id="KW-1185">Reference proteome</keyword>
<evidence type="ECO:0000313" key="2">
    <source>
        <dbReference type="Proteomes" id="UP000193431"/>
    </source>
</evidence>
<proteinExistence type="predicted"/>
<dbReference type="Proteomes" id="UP000193431">
    <property type="component" value="Chromosome"/>
</dbReference>
<dbReference type="PANTHER" id="PTHR31270">
    <property type="entry name" value="GLUTAMINYL-PEPTIDE CYCLOTRANSFERASE"/>
    <property type="match status" value="1"/>
</dbReference>
<dbReference type="PROSITE" id="PS51257">
    <property type="entry name" value="PROKAR_LIPOPROTEIN"/>
    <property type="match status" value="1"/>
</dbReference>
<dbReference type="EMBL" id="CP019344">
    <property type="protein sequence ID" value="ARN77340.1"/>
    <property type="molecule type" value="Genomic_DNA"/>
</dbReference>
<protein>
    <submittedName>
        <fullName evidence="1">Glutamine cyclotransferase</fullName>
    </submittedName>
</protein>
<dbReference type="PANTHER" id="PTHR31270:SF1">
    <property type="entry name" value="GLUTAMINYL-PEPTIDE CYCLOTRANSFERASE"/>
    <property type="match status" value="1"/>
</dbReference>